<name>A0A0Z8MXD0_STRSU</name>
<dbReference type="EMBL" id="FIIR01000047">
    <property type="protein sequence ID" value="CYW15657.1"/>
    <property type="molecule type" value="Genomic_DNA"/>
</dbReference>
<sequence>MKTEDLKELLLSIAEEDAIISRLYGLFSLRKGYSVQLLEEIIQHGIKIGWFEMVTVQTGEITHKDIEWKIDNVFQEIIFSDRNFSVMTLFNESDEIPNEFKQFSS</sequence>
<evidence type="ECO:0000313" key="1">
    <source>
        <dbReference type="EMBL" id="CYW15657.1"/>
    </source>
</evidence>
<evidence type="ECO:0000313" key="3">
    <source>
        <dbReference type="Proteomes" id="UP000069831"/>
    </source>
</evidence>
<dbReference type="RefSeq" id="WP_029172752.1">
    <property type="nucleotide sequence ID" value="NZ_CEEK01000100.1"/>
</dbReference>
<proteinExistence type="predicted"/>
<dbReference type="EMBL" id="SSXN01000008">
    <property type="protein sequence ID" value="TII04976.1"/>
    <property type="molecule type" value="Genomic_DNA"/>
</dbReference>
<dbReference type="AlphaFoldDB" id="A0A0Z8MXD0"/>
<gene>
    <name evidence="1" type="ORF">ERS132457_02142</name>
    <name evidence="2" type="ORF">FAJ36_06775</name>
</gene>
<evidence type="ECO:0000313" key="4">
    <source>
        <dbReference type="Proteomes" id="UP000305785"/>
    </source>
</evidence>
<reference evidence="2 4" key="2">
    <citation type="submission" date="2019-04" db="EMBL/GenBank/DDBJ databases">
        <title>Genome analysis of Streptococcus suis strain WUSS330.</title>
        <authorList>
            <person name="Chen H."/>
            <person name="Gao X."/>
            <person name="Wu Z."/>
        </authorList>
    </citation>
    <scope>NUCLEOTIDE SEQUENCE [LARGE SCALE GENOMIC DNA]</scope>
    <source>
        <strain evidence="2 4">WUSS330</strain>
    </source>
</reference>
<reference evidence="1 3" key="1">
    <citation type="submission" date="2016-02" db="EMBL/GenBank/DDBJ databases">
        <authorList>
            <consortium name="Pathogen Informatics"/>
        </authorList>
    </citation>
    <scope>NUCLEOTIDE SEQUENCE [LARGE SCALE GENOMIC DNA]</scope>
    <source>
        <strain evidence="1 3">LSS95</strain>
    </source>
</reference>
<protein>
    <submittedName>
        <fullName evidence="2">Uncharacterized protein</fullName>
    </submittedName>
</protein>
<dbReference type="Proteomes" id="UP000069831">
    <property type="component" value="Unassembled WGS sequence"/>
</dbReference>
<accession>A0A0Z8MXD0</accession>
<dbReference type="Proteomes" id="UP000305785">
    <property type="component" value="Unassembled WGS sequence"/>
</dbReference>
<evidence type="ECO:0000313" key="2">
    <source>
        <dbReference type="EMBL" id="TII04976.1"/>
    </source>
</evidence>
<organism evidence="2 4">
    <name type="scientific">Streptococcus suis</name>
    <dbReference type="NCBI Taxonomy" id="1307"/>
    <lineage>
        <taxon>Bacteria</taxon>
        <taxon>Bacillati</taxon>
        <taxon>Bacillota</taxon>
        <taxon>Bacilli</taxon>
        <taxon>Lactobacillales</taxon>
        <taxon>Streptococcaceae</taxon>
        <taxon>Streptococcus</taxon>
    </lineage>
</organism>